<reference evidence="2" key="2">
    <citation type="submission" date="2015-08" db="UniProtKB">
        <authorList>
            <consortium name="WormBaseParasite"/>
        </authorList>
    </citation>
    <scope>IDENTIFICATION</scope>
</reference>
<sequence length="92" mass="10682">MLRNSDPLFFKMPRIENSYAYVVEVSLAQTFLNILFPLDYQMEDDTNIIFLLKLKAVHSLEYFTKLGLFEENGPHLVEKQITVDLLIGSPML</sequence>
<protein>
    <submittedName>
        <fullName evidence="2">Uncharacterized protein</fullName>
    </submittedName>
</protein>
<name>A0A0K0G676_STRVS</name>
<dbReference type="Proteomes" id="UP000035680">
    <property type="component" value="Unassembled WGS sequence"/>
</dbReference>
<keyword evidence="1" id="KW-1185">Reference proteome</keyword>
<evidence type="ECO:0000313" key="1">
    <source>
        <dbReference type="Proteomes" id="UP000035680"/>
    </source>
</evidence>
<proteinExistence type="predicted"/>
<reference evidence="1" key="1">
    <citation type="submission" date="2014-07" db="EMBL/GenBank/DDBJ databases">
        <authorList>
            <person name="Martin A.A"/>
            <person name="De Silva N."/>
        </authorList>
    </citation>
    <scope>NUCLEOTIDE SEQUENCE</scope>
</reference>
<dbReference type="WBParaSite" id="SVE_2025800.1">
    <property type="protein sequence ID" value="SVE_2025800.1"/>
    <property type="gene ID" value="SVE_2025800"/>
</dbReference>
<dbReference type="AlphaFoldDB" id="A0A0K0G676"/>
<accession>A0A0K0G676</accession>
<evidence type="ECO:0000313" key="2">
    <source>
        <dbReference type="WBParaSite" id="SVE_2025800.1"/>
    </source>
</evidence>
<organism evidence="1 2">
    <name type="scientific">Strongyloides venezuelensis</name>
    <name type="common">Threadworm</name>
    <dbReference type="NCBI Taxonomy" id="75913"/>
    <lineage>
        <taxon>Eukaryota</taxon>
        <taxon>Metazoa</taxon>
        <taxon>Ecdysozoa</taxon>
        <taxon>Nematoda</taxon>
        <taxon>Chromadorea</taxon>
        <taxon>Rhabditida</taxon>
        <taxon>Tylenchina</taxon>
        <taxon>Panagrolaimomorpha</taxon>
        <taxon>Strongyloidoidea</taxon>
        <taxon>Strongyloididae</taxon>
        <taxon>Strongyloides</taxon>
    </lineage>
</organism>